<dbReference type="InterPro" id="IPR041583">
    <property type="entry name" value="TetR_C_31"/>
</dbReference>
<evidence type="ECO:0000256" key="1">
    <source>
        <dbReference type="ARBA" id="ARBA00023125"/>
    </source>
</evidence>
<gene>
    <name evidence="4" type="ORF">EKO23_00800</name>
</gene>
<keyword evidence="5" id="KW-1185">Reference proteome</keyword>
<evidence type="ECO:0000256" key="2">
    <source>
        <dbReference type="PROSITE-ProRule" id="PRU00335"/>
    </source>
</evidence>
<evidence type="ECO:0000313" key="5">
    <source>
        <dbReference type="Proteomes" id="UP000295198"/>
    </source>
</evidence>
<dbReference type="Proteomes" id="UP000295198">
    <property type="component" value="Unassembled WGS sequence"/>
</dbReference>
<accession>A0A4Q4ZND6</accession>
<organism evidence="4 5">
    <name type="scientific">Nocardioides guangzhouensis</name>
    <dbReference type="NCBI Taxonomy" id="2497878"/>
    <lineage>
        <taxon>Bacteria</taxon>
        <taxon>Bacillati</taxon>
        <taxon>Actinomycetota</taxon>
        <taxon>Actinomycetes</taxon>
        <taxon>Propionibacteriales</taxon>
        <taxon>Nocardioidaceae</taxon>
        <taxon>Nocardioides</taxon>
    </lineage>
</organism>
<dbReference type="SUPFAM" id="SSF46689">
    <property type="entry name" value="Homeodomain-like"/>
    <property type="match status" value="1"/>
</dbReference>
<feature type="DNA-binding region" description="H-T-H motif" evidence="2">
    <location>
        <begin position="31"/>
        <end position="50"/>
    </location>
</feature>
<name>A0A4Q4ZND6_9ACTN</name>
<dbReference type="PROSITE" id="PS50977">
    <property type="entry name" value="HTH_TETR_2"/>
    <property type="match status" value="1"/>
</dbReference>
<reference evidence="4 5" key="1">
    <citation type="submission" date="2019-01" db="EMBL/GenBank/DDBJ databases">
        <title>Nocardioides guangzhouensis sp. nov., an actinobacterium isolated from soil.</title>
        <authorList>
            <person name="Fu Y."/>
            <person name="Cai Y."/>
            <person name="Lin Z."/>
            <person name="Chen P."/>
        </authorList>
    </citation>
    <scope>NUCLEOTIDE SEQUENCE [LARGE SCALE GENOMIC DNA]</scope>
    <source>
        <strain evidence="4 5">130</strain>
    </source>
</reference>
<dbReference type="Gene3D" id="1.10.357.10">
    <property type="entry name" value="Tetracycline Repressor, domain 2"/>
    <property type="match status" value="1"/>
</dbReference>
<dbReference type="AlphaFoldDB" id="A0A4Q4ZND6"/>
<proteinExistence type="predicted"/>
<comment type="caution">
    <text evidence="4">The sequence shown here is derived from an EMBL/GenBank/DDBJ whole genome shotgun (WGS) entry which is preliminary data.</text>
</comment>
<protein>
    <submittedName>
        <fullName evidence="4">TetR/AcrR family transcriptional regulator</fullName>
    </submittedName>
</protein>
<dbReference type="SUPFAM" id="SSF48498">
    <property type="entry name" value="Tetracyclin repressor-like, C-terminal domain"/>
    <property type="match status" value="1"/>
</dbReference>
<evidence type="ECO:0000259" key="3">
    <source>
        <dbReference type="PROSITE" id="PS50977"/>
    </source>
</evidence>
<keyword evidence="1 2" id="KW-0238">DNA-binding</keyword>
<dbReference type="OrthoDB" id="7506349at2"/>
<sequence length="206" mass="22213">MLEADQLSPRRRLLVDAAIEVVAAHGLRGLTHRAVDRQAGLPEGSCSAYLRTRHAMISALGSYVASRLTTDVRALRDQLAGCTGDHERAVELTSELFLRWLDARALLVAKLELTMEATRDPQLAAVFTTWRSELVDAVDGILEQAGRDRGQNRSATLVAALDGVLMGALLQPATRRRPYVEESVALLLGAVTGHEESHTVAGGARG</sequence>
<dbReference type="GO" id="GO:0003677">
    <property type="term" value="F:DNA binding"/>
    <property type="evidence" value="ECO:0007669"/>
    <property type="project" value="UniProtKB-UniRule"/>
</dbReference>
<dbReference type="Pfam" id="PF17940">
    <property type="entry name" value="TetR_C_31"/>
    <property type="match status" value="1"/>
</dbReference>
<dbReference type="EMBL" id="SDKM01000001">
    <property type="protein sequence ID" value="RYP89004.1"/>
    <property type="molecule type" value="Genomic_DNA"/>
</dbReference>
<dbReference type="InterPro" id="IPR036271">
    <property type="entry name" value="Tet_transcr_reg_TetR-rel_C_sf"/>
</dbReference>
<dbReference type="InterPro" id="IPR009057">
    <property type="entry name" value="Homeodomain-like_sf"/>
</dbReference>
<evidence type="ECO:0000313" key="4">
    <source>
        <dbReference type="EMBL" id="RYP89004.1"/>
    </source>
</evidence>
<feature type="domain" description="HTH tetR-type" evidence="3">
    <location>
        <begin position="8"/>
        <end position="68"/>
    </location>
</feature>
<dbReference type="RefSeq" id="WP_134713076.1">
    <property type="nucleotide sequence ID" value="NZ_SDKM01000001.1"/>
</dbReference>
<dbReference type="InterPro" id="IPR001647">
    <property type="entry name" value="HTH_TetR"/>
</dbReference>